<dbReference type="PANTHER" id="PTHR35788">
    <property type="entry name" value="EXPORTED PROTEIN-RELATED"/>
    <property type="match status" value="1"/>
</dbReference>
<feature type="region of interest" description="Disordered" evidence="2">
    <location>
        <begin position="508"/>
        <end position="543"/>
    </location>
</feature>
<dbReference type="InterPro" id="IPR011098">
    <property type="entry name" value="G5_dom"/>
</dbReference>
<dbReference type="SMART" id="SM01208">
    <property type="entry name" value="G5"/>
    <property type="match status" value="1"/>
</dbReference>
<feature type="compositionally biased region" description="Polar residues" evidence="2">
    <location>
        <begin position="533"/>
        <end position="543"/>
    </location>
</feature>
<evidence type="ECO:0000259" key="4">
    <source>
        <dbReference type="PROSITE" id="PS51109"/>
    </source>
</evidence>
<keyword evidence="3" id="KW-0812">Transmembrane</keyword>
<comment type="caution">
    <text evidence="5">The sequence shown here is derived from an EMBL/GenBank/DDBJ whole genome shotgun (WGS) entry which is preliminary data.</text>
</comment>
<evidence type="ECO:0000256" key="3">
    <source>
        <dbReference type="SAM" id="Phobius"/>
    </source>
</evidence>
<dbReference type="PANTHER" id="PTHR35788:SF1">
    <property type="entry name" value="EXPORTED PROTEIN"/>
    <property type="match status" value="1"/>
</dbReference>
<feature type="domain" description="G5" evidence="4">
    <location>
        <begin position="435"/>
        <end position="513"/>
    </location>
</feature>
<dbReference type="EMBL" id="ACEC01000052">
    <property type="protein sequence ID" value="EEG30825.1"/>
    <property type="molecule type" value="Genomic_DNA"/>
</dbReference>
<keyword evidence="3" id="KW-1133">Transmembrane helix</keyword>
<dbReference type="InterPro" id="IPR052913">
    <property type="entry name" value="Glycopeptide_resist_protein"/>
</dbReference>
<reference evidence="5 6" key="1">
    <citation type="submission" date="2009-01" db="EMBL/GenBank/DDBJ databases">
        <authorList>
            <person name="Fulton L."/>
            <person name="Clifton S."/>
            <person name="Fulton B."/>
            <person name="Xu J."/>
            <person name="Minx P."/>
            <person name="Pepin K.H."/>
            <person name="Johnson M."/>
            <person name="Bhonagiri V."/>
            <person name="Nash W.E."/>
            <person name="Mardis E.R."/>
            <person name="Wilson R.K."/>
        </authorList>
    </citation>
    <scope>NUCLEOTIDE SEQUENCE [LARGE SCALE GENOMIC DNA]</scope>
    <source>
        <strain evidence="5 6">DSM 5476</strain>
    </source>
</reference>
<name>C0ECK9_9FIRM</name>
<dbReference type="HOGENOM" id="CLU_011572_0_1_9"/>
<keyword evidence="6" id="KW-1185">Reference proteome</keyword>
<protein>
    <submittedName>
        <fullName evidence="5">G5 domain protein</fullName>
    </submittedName>
</protein>
<dbReference type="Proteomes" id="UP000003340">
    <property type="component" value="Unassembled WGS sequence"/>
</dbReference>
<accession>C0ECK9</accession>
<dbReference type="InterPro" id="IPR022029">
    <property type="entry name" value="YoaR-like_PG-bd"/>
</dbReference>
<dbReference type="AlphaFoldDB" id="C0ECK9"/>
<keyword evidence="3" id="KW-0472">Membrane</keyword>
<evidence type="ECO:0000256" key="2">
    <source>
        <dbReference type="SAM" id="MobiDB-lite"/>
    </source>
</evidence>
<organism evidence="5 6">
    <name type="scientific">[Clostridium] methylpentosum DSM 5476</name>
    <dbReference type="NCBI Taxonomy" id="537013"/>
    <lineage>
        <taxon>Bacteria</taxon>
        <taxon>Bacillati</taxon>
        <taxon>Bacillota</taxon>
        <taxon>Clostridia</taxon>
        <taxon>Eubacteriales</taxon>
        <taxon>Oscillospiraceae</taxon>
        <taxon>Oscillospiraceae incertae sedis</taxon>
    </lineage>
</organism>
<evidence type="ECO:0000313" key="5">
    <source>
        <dbReference type="EMBL" id="EEG30825.1"/>
    </source>
</evidence>
<dbReference type="Pfam" id="PF12229">
    <property type="entry name" value="PG_binding_4"/>
    <property type="match status" value="1"/>
</dbReference>
<reference evidence="5 6" key="2">
    <citation type="submission" date="2009-02" db="EMBL/GenBank/DDBJ databases">
        <title>Draft genome sequence of Clostridium methylpentosum (DSM 5476).</title>
        <authorList>
            <person name="Sudarsanam P."/>
            <person name="Ley R."/>
            <person name="Guruge J."/>
            <person name="Turnbaugh P.J."/>
            <person name="Mahowald M."/>
            <person name="Liep D."/>
            <person name="Gordon J."/>
        </authorList>
    </citation>
    <scope>NUCLEOTIDE SEQUENCE [LARGE SCALE GENOMIC DNA]</scope>
    <source>
        <strain evidence="5 6">DSM 5476</strain>
    </source>
</reference>
<dbReference type="InterPro" id="IPR007391">
    <property type="entry name" value="Vancomycin_resist_VanW"/>
</dbReference>
<sequence>MKLKNFILSHKVISIVIACAVVLLAGGGTVGGVMLHNHLQSILPSNASFKGVSLSKMDDEQVTAAIENELNQKIAGSDLTFTYQEQDHILAASDYGFRFDPAEVFEQAKKFDFKNGGELEVPIQYDEEKLSSYFETLESEVKSAPTPYSYRIEESNLIATPGKEGLTFNKETAAQDIVKAVQSLSFDEPISAVEEPVSDDTMKIDFDAIYGEVKKEMQNATAAVNSEGVMVYTDPVSGVDFDLEAAKAMLETEQEEYVVPLKITPPEITVEQLKQQHNAANCPDLLSEYMTKFSAGDANRNFNIARAAAKIDGTVLQPGEAFSFHGVVKGTGKAQGYKESTVYSPKGIEKGYGGGVCQVSTTLYLAATYANLDITARRNHSYTVTYVPLGYDAAVSDGGQDLKFKNNRKYPIKIKAIVTGSTITMQLYGTKLAEEDYKVTLNSQTVETRPVEEKIEQNAALAPNQQNVISKGQPGYLVYTYKTVTLNGVQVSSTKITSSYKMLPKVIEVGPTQEAPPSEETPAPSEPPANTLPEDTTTGTEPT</sequence>
<evidence type="ECO:0000256" key="1">
    <source>
        <dbReference type="ARBA" id="ARBA00022729"/>
    </source>
</evidence>
<feature type="compositionally biased region" description="Low complexity" evidence="2">
    <location>
        <begin position="511"/>
        <end position="523"/>
    </location>
</feature>
<evidence type="ECO:0000313" key="6">
    <source>
        <dbReference type="Proteomes" id="UP000003340"/>
    </source>
</evidence>
<proteinExistence type="predicted"/>
<gene>
    <name evidence="5" type="ORF">CLOSTMETH_01580</name>
</gene>
<dbReference type="PROSITE" id="PS51109">
    <property type="entry name" value="G5"/>
    <property type="match status" value="1"/>
</dbReference>
<feature type="transmembrane region" description="Helical" evidence="3">
    <location>
        <begin position="12"/>
        <end position="35"/>
    </location>
</feature>
<dbReference type="Gene3D" id="2.20.230.10">
    <property type="entry name" value="Resuscitation-promoting factor rpfb"/>
    <property type="match status" value="1"/>
</dbReference>
<dbReference type="eggNOG" id="COG2720">
    <property type="taxonomic scope" value="Bacteria"/>
</dbReference>
<dbReference type="Pfam" id="PF07501">
    <property type="entry name" value="G5"/>
    <property type="match status" value="1"/>
</dbReference>
<keyword evidence="1" id="KW-0732">Signal</keyword>
<dbReference type="Pfam" id="PF04294">
    <property type="entry name" value="VanW"/>
    <property type="match status" value="1"/>
</dbReference>
<dbReference type="STRING" id="537013.CLOSTMETH_01580"/>